<comment type="caution">
    <text evidence="1">The sequence shown here is derived from an EMBL/GenBank/DDBJ whole genome shotgun (WGS) entry which is preliminary data.</text>
</comment>
<name>A0A4Y8ZJM9_9MICC</name>
<proteinExistence type="predicted"/>
<keyword evidence="2" id="KW-1185">Reference proteome</keyword>
<protein>
    <submittedName>
        <fullName evidence="1">Uncharacterized protein</fullName>
    </submittedName>
</protein>
<dbReference type="EMBL" id="JACHMW010000001">
    <property type="protein sequence ID" value="MBB5849012.1"/>
    <property type="molecule type" value="Genomic_DNA"/>
</dbReference>
<dbReference type="Proteomes" id="UP000567246">
    <property type="component" value="Unassembled WGS sequence"/>
</dbReference>
<sequence>MTITTAADVFALLPSDPKERRARAAVVYRCQSKGCVLAEVYQAPGFTLIHQPEYYVSPNLDANTSTPAAREKRTDGKGTWEAQTYYASEAANPVFYCRHVFHLTIPQERLERDARRGAGVVRLSKDDAR</sequence>
<organism evidence="1 2">
    <name type="scientific">Micrococcus endophyticus</name>
    <dbReference type="NCBI Taxonomy" id="455343"/>
    <lineage>
        <taxon>Bacteria</taxon>
        <taxon>Bacillati</taxon>
        <taxon>Actinomycetota</taxon>
        <taxon>Actinomycetes</taxon>
        <taxon>Micrococcales</taxon>
        <taxon>Micrococcaceae</taxon>
        <taxon>Micrococcus</taxon>
    </lineage>
</organism>
<dbReference type="AlphaFoldDB" id="A0A4Y8ZJM9"/>
<evidence type="ECO:0000313" key="1">
    <source>
        <dbReference type="EMBL" id="MBB5849012.1"/>
    </source>
</evidence>
<dbReference type="RefSeq" id="WP_184172362.1">
    <property type="nucleotide sequence ID" value="NZ_BAABAG010000013.1"/>
</dbReference>
<accession>A0A4Y8ZJM9</accession>
<gene>
    <name evidence="1" type="ORF">HDA33_001576</name>
</gene>
<evidence type="ECO:0000313" key="2">
    <source>
        <dbReference type="Proteomes" id="UP000567246"/>
    </source>
</evidence>
<reference evidence="1 2" key="1">
    <citation type="submission" date="2020-08" db="EMBL/GenBank/DDBJ databases">
        <title>Sequencing the genomes of 1000 actinobacteria strains.</title>
        <authorList>
            <person name="Klenk H.-P."/>
        </authorList>
    </citation>
    <scope>NUCLEOTIDE SEQUENCE [LARGE SCALE GENOMIC DNA]</scope>
    <source>
        <strain evidence="1 2">DSM 17945</strain>
    </source>
</reference>